<gene>
    <name evidence="8" type="ORF">A6R68_07347</name>
</gene>
<sequence length="465" mass="50883">MAPSTPLLTVRGSEGLYMVNGPPHFTESTVLPRESGKNCKVYTFSKDGTLFAWHNGEKGMNVLVSASCYKMVFFAEVISFETRVNIINVTNKGLLHSFDLPKAVCLEFSPNNTVLATWQPYTTSKDGTAGVPNLQLYDTQLQINYICKKLMTLIYHLEANLIRLYQYPNFAGPQAALANKSFFKADKVTMLWNKKATAVLVIASTDVDKTGASYYGEQTLHYIATNGESAVVQLREYTLTVSQWLKSHEEEPPQNMKPHPGSDKPLSKTALKNQRKHEAKKAAKQSSPRNTVTQSASGDPEVDKKIKNLKKKLKAIEQLKEQSAAGKQLEKNQCHSIGKIDFPLLAGFAHIQDGGGIKAANQVSSPSHNGRGRRLRRRIPASRADLGGARLRSGEQFAAGFWAGCSVGVTAAAAAVPTTMRLVLLLLVAASAVVRSEASANLGGMPSKRLKMQYATGPLLKFQIW</sequence>
<evidence type="ECO:0000256" key="2">
    <source>
        <dbReference type="ARBA" id="ARBA00022540"/>
    </source>
</evidence>
<proteinExistence type="predicted"/>
<evidence type="ECO:0000313" key="8">
    <source>
        <dbReference type="EMBL" id="OBS64113.1"/>
    </source>
</evidence>
<evidence type="ECO:0000256" key="3">
    <source>
        <dbReference type="ARBA" id="ARBA00022574"/>
    </source>
</evidence>
<dbReference type="STRING" id="56216.A0A1A6GD18"/>
<keyword evidence="5" id="KW-0648">Protein biosynthesis</keyword>
<evidence type="ECO:0000256" key="5">
    <source>
        <dbReference type="ARBA" id="ARBA00022917"/>
    </source>
</evidence>
<keyword evidence="2" id="KW-0396">Initiation factor</keyword>
<organism evidence="8 9">
    <name type="scientific">Neotoma lepida</name>
    <name type="common">Desert woodrat</name>
    <dbReference type="NCBI Taxonomy" id="56216"/>
    <lineage>
        <taxon>Eukaryota</taxon>
        <taxon>Metazoa</taxon>
        <taxon>Chordata</taxon>
        <taxon>Craniata</taxon>
        <taxon>Vertebrata</taxon>
        <taxon>Euteleostomi</taxon>
        <taxon>Mammalia</taxon>
        <taxon>Eutheria</taxon>
        <taxon>Euarchontoglires</taxon>
        <taxon>Glires</taxon>
        <taxon>Rodentia</taxon>
        <taxon>Myomorpha</taxon>
        <taxon>Muroidea</taxon>
        <taxon>Cricetidae</taxon>
        <taxon>Neotominae</taxon>
        <taxon>Neotoma</taxon>
    </lineage>
</organism>
<dbReference type="OrthoDB" id="2194683at2759"/>
<dbReference type="GO" id="GO:0003743">
    <property type="term" value="F:translation initiation factor activity"/>
    <property type="evidence" value="ECO:0007669"/>
    <property type="project" value="UniProtKB-KW"/>
</dbReference>
<dbReference type="EMBL" id="LZPO01097384">
    <property type="protein sequence ID" value="OBS64113.1"/>
    <property type="molecule type" value="Genomic_DNA"/>
</dbReference>
<comment type="caution">
    <text evidence="8">The sequence shown here is derived from an EMBL/GenBank/DDBJ whole genome shotgun (WGS) entry which is preliminary data.</text>
</comment>
<dbReference type="Proteomes" id="UP000092124">
    <property type="component" value="Unassembled WGS sequence"/>
</dbReference>
<comment type="function">
    <text evidence="1">Functions in the early steps of protein synthesis of a small number of specific mRNAs. Acts by directing the binding of methionyl-tRNAi to 40S ribosomal subunits. In contrast to the eIF-2 complex, it binds methionyl-tRNAi to 40S subunits in a codon-dependent manner, whereas the eIF-2 complex binds methionyl-tRNAi to 40S subunits in a GTP-dependent manner.</text>
</comment>
<dbReference type="PANTHER" id="PTHR13227">
    <property type="entry name" value="EUKARYOTIC TRANSLATION INITIATION FACTOR 2A"/>
    <property type="match status" value="1"/>
</dbReference>
<dbReference type="InterPro" id="IPR011387">
    <property type="entry name" value="TIF2A"/>
</dbReference>
<dbReference type="PANTHER" id="PTHR13227:SF0">
    <property type="entry name" value="EUKARYOTIC TRANSLATION INITIATION FACTOR 2A"/>
    <property type="match status" value="1"/>
</dbReference>
<dbReference type="Pfam" id="PF08662">
    <property type="entry name" value="eIF2A"/>
    <property type="match status" value="1"/>
</dbReference>
<evidence type="ECO:0000313" key="9">
    <source>
        <dbReference type="Proteomes" id="UP000092124"/>
    </source>
</evidence>
<protein>
    <recommendedName>
        <fullName evidence="7">Translation initiation factor beta propellor-like domain-containing protein</fullName>
    </recommendedName>
</protein>
<keyword evidence="3" id="KW-0853">WD repeat</keyword>
<feature type="compositionally biased region" description="Polar residues" evidence="6">
    <location>
        <begin position="284"/>
        <end position="297"/>
    </location>
</feature>
<evidence type="ECO:0000256" key="4">
    <source>
        <dbReference type="ARBA" id="ARBA00022737"/>
    </source>
</evidence>
<name>A0A1A6GD18_NEOLE</name>
<keyword evidence="9" id="KW-1185">Reference proteome</keyword>
<feature type="region of interest" description="Disordered" evidence="6">
    <location>
        <begin position="248"/>
        <end position="304"/>
    </location>
</feature>
<feature type="compositionally biased region" description="Basic residues" evidence="6">
    <location>
        <begin position="273"/>
        <end position="283"/>
    </location>
</feature>
<keyword evidence="4" id="KW-0677">Repeat</keyword>
<dbReference type="AlphaFoldDB" id="A0A1A6GD18"/>
<accession>A0A1A6GD18</accession>
<dbReference type="GO" id="GO:0043022">
    <property type="term" value="F:ribosome binding"/>
    <property type="evidence" value="ECO:0007669"/>
    <property type="project" value="TreeGrafter"/>
</dbReference>
<evidence type="ECO:0000256" key="1">
    <source>
        <dbReference type="ARBA" id="ARBA00003993"/>
    </source>
</evidence>
<evidence type="ECO:0000256" key="6">
    <source>
        <dbReference type="SAM" id="MobiDB-lite"/>
    </source>
</evidence>
<feature type="domain" description="Translation initiation factor beta propellor-like" evidence="7">
    <location>
        <begin position="180"/>
        <end position="244"/>
    </location>
</feature>
<dbReference type="GO" id="GO:0000049">
    <property type="term" value="F:tRNA binding"/>
    <property type="evidence" value="ECO:0007669"/>
    <property type="project" value="TreeGrafter"/>
</dbReference>
<dbReference type="InterPro" id="IPR013979">
    <property type="entry name" value="TIF_beta_prop-like"/>
</dbReference>
<dbReference type="GO" id="GO:0022627">
    <property type="term" value="C:cytosolic small ribosomal subunit"/>
    <property type="evidence" value="ECO:0007669"/>
    <property type="project" value="TreeGrafter"/>
</dbReference>
<dbReference type="GO" id="GO:0003729">
    <property type="term" value="F:mRNA binding"/>
    <property type="evidence" value="ECO:0007669"/>
    <property type="project" value="TreeGrafter"/>
</dbReference>
<evidence type="ECO:0000259" key="7">
    <source>
        <dbReference type="Pfam" id="PF08662"/>
    </source>
</evidence>
<reference evidence="8 9" key="1">
    <citation type="submission" date="2016-06" db="EMBL/GenBank/DDBJ databases">
        <title>The Draft Genome Sequence and Annotation of the Desert Woodrat Neotoma lepida.</title>
        <authorList>
            <person name="Campbell M."/>
            <person name="Oakeson K.F."/>
            <person name="Yandell M."/>
            <person name="Halpert J.R."/>
            <person name="Dearing D."/>
        </authorList>
    </citation>
    <scope>NUCLEOTIDE SEQUENCE [LARGE SCALE GENOMIC DNA]</scope>
    <source>
        <strain evidence="8">417</strain>
        <tissue evidence="8">Liver</tissue>
    </source>
</reference>